<accession>A0A4R6T7R8</accession>
<proteinExistence type="predicted"/>
<dbReference type="SUPFAM" id="SSF55961">
    <property type="entry name" value="Bet v1-like"/>
    <property type="match status" value="1"/>
</dbReference>
<feature type="domain" description="START" evidence="1">
    <location>
        <begin position="1"/>
        <end position="203"/>
    </location>
</feature>
<evidence type="ECO:0000313" key="3">
    <source>
        <dbReference type="Proteomes" id="UP000294535"/>
    </source>
</evidence>
<evidence type="ECO:0000259" key="1">
    <source>
        <dbReference type="PROSITE" id="PS50848"/>
    </source>
</evidence>
<dbReference type="GO" id="GO:0005737">
    <property type="term" value="C:cytoplasm"/>
    <property type="evidence" value="ECO:0007669"/>
    <property type="project" value="UniProtKB-ARBA"/>
</dbReference>
<dbReference type="GO" id="GO:0008289">
    <property type="term" value="F:lipid binding"/>
    <property type="evidence" value="ECO:0007669"/>
    <property type="project" value="InterPro"/>
</dbReference>
<protein>
    <submittedName>
        <fullName evidence="2">START domain-containing protein</fullName>
    </submittedName>
</protein>
<dbReference type="InterPro" id="IPR028347">
    <property type="entry name" value="START_dom_prot"/>
</dbReference>
<comment type="caution">
    <text evidence="2">The sequence shown here is derived from an EMBL/GenBank/DDBJ whole genome shotgun (WGS) entry which is preliminary data.</text>
</comment>
<reference evidence="2 3" key="1">
    <citation type="submission" date="2019-03" db="EMBL/GenBank/DDBJ databases">
        <title>Genomic Encyclopedia of Type Strains, Phase III (KMG-III): the genomes of soil and plant-associated and newly described type strains.</title>
        <authorList>
            <person name="Whitman W."/>
        </authorList>
    </citation>
    <scope>NUCLEOTIDE SEQUENCE [LARGE SCALE GENOMIC DNA]</scope>
    <source>
        <strain evidence="2 3">CECT 8446</strain>
    </source>
</reference>
<dbReference type="PIRSF" id="PIRSF039033">
    <property type="entry name" value="START_dom"/>
    <property type="match status" value="1"/>
</dbReference>
<dbReference type="InterPro" id="IPR002913">
    <property type="entry name" value="START_lipid-bd_dom"/>
</dbReference>
<dbReference type="EMBL" id="SNYF01000005">
    <property type="protein sequence ID" value="TDQ18219.1"/>
    <property type="molecule type" value="Genomic_DNA"/>
</dbReference>
<keyword evidence="3" id="KW-1185">Reference proteome</keyword>
<dbReference type="AlphaFoldDB" id="A0A4R6T7R8"/>
<dbReference type="RefSeq" id="WP_133551452.1">
    <property type="nucleotide sequence ID" value="NZ_SNYF01000005.1"/>
</dbReference>
<dbReference type="PANTHER" id="PTHR19308">
    <property type="entry name" value="PHOSPHATIDYLCHOLINE TRANSFER PROTEIN"/>
    <property type="match status" value="1"/>
</dbReference>
<organism evidence="2 3">
    <name type="scientific">Algoriphagus boseongensis</name>
    <dbReference type="NCBI Taxonomy" id="1442587"/>
    <lineage>
        <taxon>Bacteria</taxon>
        <taxon>Pseudomonadati</taxon>
        <taxon>Bacteroidota</taxon>
        <taxon>Cytophagia</taxon>
        <taxon>Cytophagales</taxon>
        <taxon>Cyclobacteriaceae</taxon>
        <taxon>Algoriphagus</taxon>
    </lineage>
</organism>
<sequence>MKSLAILTFLTLFTWTQRTPQKDCELRKSAEGIEVYTCKTADSKINSIQSSFILDAPLSTLAEALLDWKNFHQWQYKIRKTEMLKSISKDEFIYRAELDAPWPVADRDMILHVKMAPSSKPGEYLFSTIGIPDFIPPKEGFIRVPVSEGHWKIKVVGKDQLEIQHSLSVDPGGVIPTWLLNLSLAEGPFETYTNLRERLAENK</sequence>
<dbReference type="Pfam" id="PF01852">
    <property type="entry name" value="START"/>
    <property type="match status" value="1"/>
</dbReference>
<name>A0A4R6T7R8_9BACT</name>
<dbReference type="InterPro" id="IPR023393">
    <property type="entry name" value="START-like_dom_sf"/>
</dbReference>
<dbReference type="InterPro" id="IPR051213">
    <property type="entry name" value="START_lipid_transfer"/>
</dbReference>
<evidence type="ECO:0000313" key="2">
    <source>
        <dbReference type="EMBL" id="TDQ18219.1"/>
    </source>
</evidence>
<dbReference type="PANTHER" id="PTHR19308:SF14">
    <property type="entry name" value="START DOMAIN-CONTAINING PROTEIN"/>
    <property type="match status" value="1"/>
</dbReference>
<dbReference type="PROSITE" id="PS50848">
    <property type="entry name" value="START"/>
    <property type="match status" value="1"/>
</dbReference>
<dbReference type="Gene3D" id="3.30.530.20">
    <property type="match status" value="1"/>
</dbReference>
<dbReference type="OrthoDB" id="5734556at2"/>
<dbReference type="Proteomes" id="UP000294535">
    <property type="component" value="Unassembled WGS sequence"/>
</dbReference>
<gene>
    <name evidence="2" type="ORF">DFQ04_0017</name>
</gene>